<dbReference type="PANTHER" id="PTHR11934:SF0">
    <property type="entry name" value="RIBOSE-5-PHOSPHATE ISOMERASE"/>
    <property type="match status" value="1"/>
</dbReference>
<comment type="subunit">
    <text evidence="3">Homodimer.</text>
</comment>
<evidence type="ECO:0000256" key="3">
    <source>
        <dbReference type="HAMAP-Rule" id="MF_00170"/>
    </source>
</evidence>
<dbReference type="PANTHER" id="PTHR11934">
    <property type="entry name" value="RIBOSE-5-PHOSPHATE ISOMERASE"/>
    <property type="match status" value="1"/>
</dbReference>
<comment type="similarity">
    <text evidence="3">Belongs to the ribose 5-phosphate isomerase family.</text>
</comment>
<dbReference type="InterPro" id="IPR037171">
    <property type="entry name" value="NagB/RpiA_transferase-like"/>
</dbReference>
<feature type="active site" description="Proton acceptor" evidence="3">
    <location>
        <position position="103"/>
    </location>
</feature>
<keyword evidence="5" id="KW-1185">Reference proteome</keyword>
<comment type="pathway">
    <text evidence="3">Carbohydrate degradation; pentose phosphate pathway; D-ribose 5-phosphate from D-ribulose 5-phosphate (non-oxidative stage): step 1/1.</text>
</comment>
<evidence type="ECO:0000256" key="1">
    <source>
        <dbReference type="ARBA" id="ARBA00001713"/>
    </source>
</evidence>
<dbReference type="EC" id="5.3.1.6" evidence="3"/>
<feature type="binding site" evidence="3">
    <location>
        <begin position="94"/>
        <end position="97"/>
    </location>
    <ligand>
        <name>substrate</name>
    </ligand>
</feature>
<dbReference type="Gene3D" id="3.30.70.260">
    <property type="match status" value="1"/>
</dbReference>
<feature type="binding site" evidence="3">
    <location>
        <position position="121"/>
    </location>
    <ligand>
        <name>substrate</name>
    </ligand>
</feature>
<dbReference type="NCBIfam" id="TIGR00021">
    <property type="entry name" value="rpiA"/>
    <property type="match status" value="1"/>
</dbReference>
<dbReference type="Proteomes" id="UP000246635">
    <property type="component" value="Unassembled WGS sequence"/>
</dbReference>
<dbReference type="GO" id="GO:0005829">
    <property type="term" value="C:cytosol"/>
    <property type="evidence" value="ECO:0007669"/>
    <property type="project" value="TreeGrafter"/>
</dbReference>
<dbReference type="GO" id="GO:0006014">
    <property type="term" value="P:D-ribose metabolic process"/>
    <property type="evidence" value="ECO:0007669"/>
    <property type="project" value="TreeGrafter"/>
</dbReference>
<dbReference type="Pfam" id="PF06026">
    <property type="entry name" value="Rib_5-P_isom_A"/>
    <property type="match status" value="1"/>
</dbReference>
<evidence type="ECO:0000313" key="4">
    <source>
        <dbReference type="EMBL" id="PWV94482.1"/>
    </source>
</evidence>
<dbReference type="InterPro" id="IPR020672">
    <property type="entry name" value="Ribose5P_isomerase_typA_subgr"/>
</dbReference>
<protein>
    <recommendedName>
        <fullName evidence="3">Ribose-5-phosphate isomerase A</fullName>
        <ecNumber evidence="3">5.3.1.6</ecNumber>
    </recommendedName>
    <alternativeName>
        <fullName evidence="3">Phosphoriboisomerase A</fullName>
        <shortName evidence="3">PRI</shortName>
    </alternativeName>
</protein>
<dbReference type="SUPFAM" id="SSF75445">
    <property type="entry name" value="D-ribose-5-phosphate isomerase (RpiA), lid domain"/>
    <property type="match status" value="1"/>
</dbReference>
<dbReference type="OrthoDB" id="5870696at2"/>
<dbReference type="UniPathway" id="UPA00115">
    <property type="reaction ID" value="UER00412"/>
</dbReference>
<dbReference type="InterPro" id="IPR004788">
    <property type="entry name" value="Ribose5P_isomerase_type_A"/>
</dbReference>
<dbReference type="Gene3D" id="3.40.50.1360">
    <property type="match status" value="1"/>
</dbReference>
<organism evidence="4 5">
    <name type="scientific">Paenibacillus cellulosilyticus</name>
    <dbReference type="NCBI Taxonomy" id="375489"/>
    <lineage>
        <taxon>Bacteria</taxon>
        <taxon>Bacillati</taxon>
        <taxon>Bacillota</taxon>
        <taxon>Bacilli</taxon>
        <taxon>Bacillales</taxon>
        <taxon>Paenibacillaceae</taxon>
        <taxon>Paenibacillus</taxon>
    </lineage>
</organism>
<proteinExistence type="inferred from homology"/>
<dbReference type="GO" id="GO:0004751">
    <property type="term" value="F:ribose-5-phosphate isomerase activity"/>
    <property type="evidence" value="ECO:0007669"/>
    <property type="project" value="UniProtKB-UniRule"/>
</dbReference>
<name>A0A2V2YVL3_9BACL</name>
<gene>
    <name evidence="3" type="primary">rpiA</name>
    <name evidence="4" type="ORF">DFQ01_13047</name>
</gene>
<dbReference type="AlphaFoldDB" id="A0A2V2YVL3"/>
<dbReference type="NCBIfam" id="NF001924">
    <property type="entry name" value="PRK00702.1"/>
    <property type="match status" value="1"/>
</dbReference>
<evidence type="ECO:0000256" key="2">
    <source>
        <dbReference type="ARBA" id="ARBA00023235"/>
    </source>
</evidence>
<accession>A0A2V2YVL3</accession>
<dbReference type="EMBL" id="QGTQ01000030">
    <property type="protein sequence ID" value="PWV94482.1"/>
    <property type="molecule type" value="Genomic_DNA"/>
</dbReference>
<dbReference type="GO" id="GO:0009052">
    <property type="term" value="P:pentose-phosphate shunt, non-oxidative branch"/>
    <property type="evidence" value="ECO:0007669"/>
    <property type="project" value="UniProtKB-UniRule"/>
</dbReference>
<keyword evidence="2 3" id="KW-0413">Isomerase</keyword>
<dbReference type="RefSeq" id="WP_110046712.1">
    <property type="nucleotide sequence ID" value="NZ_CP054612.1"/>
</dbReference>
<feature type="binding site" evidence="3">
    <location>
        <begin position="81"/>
        <end position="84"/>
    </location>
    <ligand>
        <name>substrate</name>
    </ligand>
</feature>
<dbReference type="HAMAP" id="MF_00170">
    <property type="entry name" value="Rib_5P_isom_A"/>
    <property type="match status" value="1"/>
</dbReference>
<sequence length="221" mass="23851">MNAKKAAADKAVELIQDGMTVGLGTGSTAYWAIHRIAERMKEEGLQLQAVSSSKNSEQLANQLGIPIIPFSAVETIDITIDGADEVDGESSLIKGGGGALLREKIIASNSKEFVVIVDESKLVETLGKFPLPIEIVPFAAELTIRRLEQLGCRPVVRMADESTFITDNGNWIVDCHFDEIKRPGELGERIKTIPGVVEHGLFVQMASTIVVGHLDGTTTVR</sequence>
<comment type="caution">
    <text evidence="4">The sequence shown here is derived from an EMBL/GenBank/DDBJ whole genome shotgun (WGS) entry which is preliminary data.</text>
</comment>
<comment type="catalytic activity">
    <reaction evidence="1 3">
        <text>aldehydo-D-ribose 5-phosphate = D-ribulose 5-phosphate</text>
        <dbReference type="Rhea" id="RHEA:14657"/>
        <dbReference type="ChEBI" id="CHEBI:58121"/>
        <dbReference type="ChEBI" id="CHEBI:58273"/>
        <dbReference type="EC" id="5.3.1.6"/>
    </reaction>
</comment>
<comment type="function">
    <text evidence="3">Catalyzes the reversible conversion of ribose-5-phosphate to ribulose 5-phosphate.</text>
</comment>
<dbReference type="FunFam" id="3.40.50.1360:FF:000001">
    <property type="entry name" value="Ribose-5-phosphate isomerase A"/>
    <property type="match status" value="1"/>
</dbReference>
<reference evidence="4 5" key="1">
    <citation type="submission" date="2018-05" db="EMBL/GenBank/DDBJ databases">
        <title>Genomic Encyclopedia of Type Strains, Phase III (KMG-III): the genomes of soil and plant-associated and newly described type strains.</title>
        <authorList>
            <person name="Whitman W."/>
        </authorList>
    </citation>
    <scope>NUCLEOTIDE SEQUENCE [LARGE SCALE GENOMIC DNA]</scope>
    <source>
        <strain evidence="4 5">CECT 5696</strain>
    </source>
</reference>
<dbReference type="SUPFAM" id="SSF100950">
    <property type="entry name" value="NagB/RpiA/CoA transferase-like"/>
    <property type="match status" value="1"/>
</dbReference>
<dbReference type="CDD" id="cd01398">
    <property type="entry name" value="RPI_A"/>
    <property type="match status" value="1"/>
</dbReference>
<evidence type="ECO:0000313" key="5">
    <source>
        <dbReference type="Proteomes" id="UP000246635"/>
    </source>
</evidence>
<feature type="binding site" evidence="3">
    <location>
        <begin position="25"/>
        <end position="28"/>
    </location>
    <ligand>
        <name>substrate</name>
    </ligand>
</feature>